<feature type="non-terminal residue" evidence="1">
    <location>
        <position position="1"/>
    </location>
</feature>
<dbReference type="EMBL" id="LXQA010163327">
    <property type="protein sequence ID" value="MCI28058.1"/>
    <property type="molecule type" value="Genomic_DNA"/>
</dbReference>
<dbReference type="AlphaFoldDB" id="A0A392QUS4"/>
<proteinExistence type="predicted"/>
<sequence length="60" mass="5602">GGGGLGPYGGRGAGGYGSYGGPATGGGYESCPGAGFGGTGGLYSSRGGYGGSSRYHPYTR</sequence>
<name>A0A392QUS4_9FABA</name>
<accession>A0A392QUS4</accession>
<protein>
    <submittedName>
        <fullName evidence="1">Uncharacterized protein</fullName>
    </submittedName>
</protein>
<evidence type="ECO:0000313" key="2">
    <source>
        <dbReference type="Proteomes" id="UP000265520"/>
    </source>
</evidence>
<reference evidence="1 2" key="1">
    <citation type="journal article" date="2018" name="Front. Plant Sci.">
        <title>Red Clover (Trifolium pratense) and Zigzag Clover (T. medium) - A Picture of Genomic Similarities and Differences.</title>
        <authorList>
            <person name="Dluhosova J."/>
            <person name="Istvanek J."/>
            <person name="Nedelnik J."/>
            <person name="Repkova J."/>
        </authorList>
    </citation>
    <scope>NUCLEOTIDE SEQUENCE [LARGE SCALE GENOMIC DNA]</scope>
    <source>
        <strain evidence="2">cv. 10/8</strain>
        <tissue evidence="1">Leaf</tissue>
    </source>
</reference>
<keyword evidence="2" id="KW-1185">Reference proteome</keyword>
<organism evidence="1 2">
    <name type="scientific">Trifolium medium</name>
    <dbReference type="NCBI Taxonomy" id="97028"/>
    <lineage>
        <taxon>Eukaryota</taxon>
        <taxon>Viridiplantae</taxon>
        <taxon>Streptophyta</taxon>
        <taxon>Embryophyta</taxon>
        <taxon>Tracheophyta</taxon>
        <taxon>Spermatophyta</taxon>
        <taxon>Magnoliopsida</taxon>
        <taxon>eudicotyledons</taxon>
        <taxon>Gunneridae</taxon>
        <taxon>Pentapetalae</taxon>
        <taxon>rosids</taxon>
        <taxon>fabids</taxon>
        <taxon>Fabales</taxon>
        <taxon>Fabaceae</taxon>
        <taxon>Papilionoideae</taxon>
        <taxon>50 kb inversion clade</taxon>
        <taxon>NPAAA clade</taxon>
        <taxon>Hologalegina</taxon>
        <taxon>IRL clade</taxon>
        <taxon>Trifolieae</taxon>
        <taxon>Trifolium</taxon>
    </lineage>
</organism>
<dbReference type="Proteomes" id="UP000265520">
    <property type="component" value="Unassembled WGS sequence"/>
</dbReference>
<comment type="caution">
    <text evidence="1">The sequence shown here is derived from an EMBL/GenBank/DDBJ whole genome shotgun (WGS) entry which is preliminary data.</text>
</comment>
<evidence type="ECO:0000313" key="1">
    <source>
        <dbReference type="EMBL" id="MCI28058.1"/>
    </source>
</evidence>